<evidence type="ECO:0000313" key="1">
    <source>
        <dbReference type="EMBL" id="KTS09569.1"/>
    </source>
</evidence>
<dbReference type="Proteomes" id="UP000072189">
    <property type="component" value="Unassembled WGS sequence"/>
</dbReference>
<comment type="caution">
    <text evidence="1">The sequence shown here is derived from an EMBL/GenBank/DDBJ whole genome shotgun (WGS) entry which is preliminary data.</text>
</comment>
<accession>A0A147F5C9</accession>
<dbReference type="EMBL" id="LDRV01000085">
    <property type="protein sequence ID" value="KTS09569.1"/>
    <property type="molecule type" value="Genomic_DNA"/>
</dbReference>
<gene>
    <name evidence="1" type="ORF">RSA3_13235</name>
</gene>
<dbReference type="RefSeq" id="WP_058614660.1">
    <property type="nucleotide sequence ID" value="NZ_LDRV01000085.1"/>
</dbReference>
<organism evidence="1 2">
    <name type="scientific">Microbacterium testaceum</name>
    <name type="common">Aureobacterium testaceum</name>
    <name type="synonym">Brevibacterium testaceum</name>
    <dbReference type="NCBI Taxonomy" id="2033"/>
    <lineage>
        <taxon>Bacteria</taxon>
        <taxon>Bacillati</taxon>
        <taxon>Actinomycetota</taxon>
        <taxon>Actinomycetes</taxon>
        <taxon>Micrococcales</taxon>
        <taxon>Microbacteriaceae</taxon>
        <taxon>Microbacterium</taxon>
    </lineage>
</organism>
<proteinExistence type="predicted"/>
<reference evidence="1 2" key="1">
    <citation type="journal article" date="2016" name="Front. Microbiol.">
        <title>Genomic Resource of Rice Seed Associated Bacteria.</title>
        <authorList>
            <person name="Midha S."/>
            <person name="Bansal K."/>
            <person name="Sharma S."/>
            <person name="Kumar N."/>
            <person name="Patil P.P."/>
            <person name="Chaudhry V."/>
            <person name="Patil P.B."/>
        </authorList>
    </citation>
    <scope>NUCLEOTIDE SEQUENCE [LARGE SCALE GENOMIC DNA]</scope>
    <source>
        <strain evidence="1 2">RSA3</strain>
    </source>
</reference>
<dbReference type="AlphaFoldDB" id="A0A147F5C9"/>
<dbReference type="PANTHER" id="PTHR21525">
    <property type="entry name" value="MOTILE SPERM PROTEIN"/>
    <property type="match status" value="1"/>
</dbReference>
<dbReference type="PANTHER" id="PTHR21525:SF9">
    <property type="entry name" value="CHANNEL_COLICIN DOMAIN-CONTAINING PROTEIN"/>
    <property type="match status" value="1"/>
</dbReference>
<protein>
    <submittedName>
        <fullName evidence="1">Uncharacterized protein</fullName>
    </submittedName>
</protein>
<sequence>MSTPFTGTGPLVAVPSSAAVSAAADTLATALDGLDDASTDITTTWGGLSAVYHAPEAQTAYGAMAPVSTTVDDLETALTAAVSALRTYADTLTSLEARRAALVADLATVDEQLDLPMDDRDPSAPTVWDVAQRRSVFEGDVVAADQECARALRALRTSASWSMNDGLEIVNGNIGSGTQGLAAELLQRYRGTLMVPGPGALLPEEITLTAGQINPTWPRTMIDGQVWVRSPSGILMLESNLLPDAPPRVSGLPGWQGQPQFAPDKVGTPPEWAGRAGKALGLLGAGLTYWGVYGESYNDTLTRHPDWSEDQRQEEAVVDTVVIGSASVAGGAGGGWGGALLGASIGSIFPGPGTIIGGIIGGVIGGVLGGMGGQAVAQDVMDDVRQENVEIMAPGPVGAQPGNVL</sequence>
<name>A0A147F5C9_MICTE</name>
<dbReference type="PATRIC" id="fig|2033.7.peg.3454"/>
<evidence type="ECO:0000313" key="2">
    <source>
        <dbReference type="Proteomes" id="UP000072189"/>
    </source>
</evidence>